<dbReference type="InterPro" id="IPR019813">
    <property type="entry name" value="Translation_initiation_fac3_CS"/>
</dbReference>
<evidence type="ECO:0000313" key="9">
    <source>
        <dbReference type="Proteomes" id="UP000177165"/>
    </source>
</evidence>
<accession>A0A1G2ANX5</accession>
<evidence type="ECO:0000256" key="3">
    <source>
        <dbReference type="ARBA" id="ARBA00022917"/>
    </source>
</evidence>
<dbReference type="SUPFAM" id="SSF54364">
    <property type="entry name" value="Translation initiation factor IF3, N-terminal domain"/>
    <property type="match status" value="1"/>
</dbReference>
<evidence type="ECO:0000256" key="5">
    <source>
        <dbReference type="RuleBase" id="RU000646"/>
    </source>
</evidence>
<dbReference type="NCBIfam" id="TIGR00168">
    <property type="entry name" value="infC"/>
    <property type="match status" value="1"/>
</dbReference>
<dbReference type="InterPro" id="IPR036787">
    <property type="entry name" value="T_IF-3_N_sf"/>
</dbReference>
<evidence type="ECO:0000259" key="7">
    <source>
        <dbReference type="Pfam" id="PF05198"/>
    </source>
</evidence>
<dbReference type="GO" id="GO:0005737">
    <property type="term" value="C:cytoplasm"/>
    <property type="evidence" value="ECO:0007669"/>
    <property type="project" value="UniProtKB-SubCell"/>
</dbReference>
<evidence type="ECO:0000313" key="8">
    <source>
        <dbReference type="EMBL" id="OGY78613.1"/>
    </source>
</evidence>
<comment type="similarity">
    <text evidence="1 5">Belongs to the IF-3 family.</text>
</comment>
<feature type="domain" description="Translation initiation factor 3 N-terminal" evidence="7">
    <location>
        <begin position="21"/>
        <end position="88"/>
    </location>
</feature>
<dbReference type="EMBL" id="MHKB01000013">
    <property type="protein sequence ID" value="OGY78613.1"/>
    <property type="molecule type" value="Genomic_DNA"/>
</dbReference>
<evidence type="ECO:0000256" key="2">
    <source>
        <dbReference type="ARBA" id="ARBA00022540"/>
    </source>
</evidence>
<dbReference type="GO" id="GO:0032790">
    <property type="term" value="P:ribosome disassembly"/>
    <property type="evidence" value="ECO:0007669"/>
    <property type="project" value="TreeGrafter"/>
</dbReference>
<dbReference type="GO" id="GO:0003743">
    <property type="term" value="F:translation initiation factor activity"/>
    <property type="evidence" value="ECO:0007669"/>
    <property type="project" value="UniProtKB-UniRule"/>
</dbReference>
<evidence type="ECO:0000259" key="6">
    <source>
        <dbReference type="Pfam" id="PF00707"/>
    </source>
</evidence>
<dbReference type="AlphaFoldDB" id="A0A1G2ANX5"/>
<dbReference type="PANTHER" id="PTHR10938">
    <property type="entry name" value="TRANSLATION INITIATION FACTOR IF-3"/>
    <property type="match status" value="1"/>
</dbReference>
<name>A0A1G2ANX5_9BACT</name>
<evidence type="ECO:0000256" key="1">
    <source>
        <dbReference type="ARBA" id="ARBA00005439"/>
    </source>
</evidence>
<dbReference type="GO" id="GO:0043022">
    <property type="term" value="F:ribosome binding"/>
    <property type="evidence" value="ECO:0007669"/>
    <property type="project" value="TreeGrafter"/>
</dbReference>
<dbReference type="PROSITE" id="PS00938">
    <property type="entry name" value="IF3"/>
    <property type="match status" value="1"/>
</dbReference>
<proteinExistence type="inferred from homology"/>
<comment type="subcellular location">
    <subcellularLocation>
        <location evidence="5">Cytoplasm</location>
    </subcellularLocation>
</comment>
<dbReference type="InterPro" id="IPR019814">
    <property type="entry name" value="Translation_initiation_fac_3_N"/>
</dbReference>
<evidence type="ECO:0000256" key="4">
    <source>
        <dbReference type="NCBIfam" id="TIGR00168"/>
    </source>
</evidence>
<dbReference type="Gene3D" id="3.30.110.10">
    <property type="entry name" value="Translation initiation factor 3 (IF-3), C-terminal domain"/>
    <property type="match status" value="1"/>
</dbReference>
<dbReference type="InterPro" id="IPR019815">
    <property type="entry name" value="Translation_initiation_fac_3_C"/>
</dbReference>
<keyword evidence="2 5" id="KW-0396">Initiation factor</keyword>
<organism evidence="8 9">
    <name type="scientific">Candidatus Kerfeldbacteria bacterium RIFCSPHIGHO2_02_FULL_42_14</name>
    <dbReference type="NCBI Taxonomy" id="1798540"/>
    <lineage>
        <taxon>Bacteria</taxon>
        <taxon>Candidatus Kerfeldiibacteriota</taxon>
    </lineage>
</organism>
<gene>
    <name evidence="8" type="ORF">A3B74_04500</name>
</gene>
<dbReference type="PANTHER" id="PTHR10938:SF0">
    <property type="entry name" value="TRANSLATION INITIATION FACTOR IF-3, MITOCHONDRIAL"/>
    <property type="match status" value="1"/>
</dbReference>
<comment type="function">
    <text evidence="5">IF-3 binds to the 30S ribosomal subunit and shifts the equilibrium between 70S ribosomes and their 50S and 30S subunits in favor of the free subunits, thus enhancing the availability of 30S subunits on which protein synthesis initiation begins.</text>
</comment>
<dbReference type="SUPFAM" id="SSF55200">
    <property type="entry name" value="Translation initiation factor IF3, C-terminal domain"/>
    <property type="match status" value="1"/>
</dbReference>
<dbReference type="InterPro" id="IPR001288">
    <property type="entry name" value="Translation_initiation_fac_3"/>
</dbReference>
<sequence>MRTHRHRRFKKIKPDKIFPRNEAIQATEVLVFSETGDRLGVIATSTAIFEARKLGLDLVAVSPKATPPVCKMMDFGKFIYQQEKNERKSKARSKKVETKGVRLSLTMGPHDEEIRRKQAQKFLDNGDRVQIEMFLRGRQKAYIAQAREKLKQFGQSLDREIHEDGFNAQGGSLSLSISNK</sequence>
<dbReference type="Gene3D" id="3.10.20.80">
    <property type="entry name" value="Translation initiation factor 3 (IF-3), N-terminal domain"/>
    <property type="match status" value="1"/>
</dbReference>
<comment type="caution">
    <text evidence="8">The sequence shown here is derived from an EMBL/GenBank/DDBJ whole genome shotgun (WGS) entry which is preliminary data.</text>
</comment>
<reference evidence="8 9" key="1">
    <citation type="journal article" date="2016" name="Nat. Commun.">
        <title>Thousands of microbial genomes shed light on interconnected biogeochemical processes in an aquifer system.</title>
        <authorList>
            <person name="Anantharaman K."/>
            <person name="Brown C.T."/>
            <person name="Hug L.A."/>
            <person name="Sharon I."/>
            <person name="Castelle C.J."/>
            <person name="Probst A.J."/>
            <person name="Thomas B.C."/>
            <person name="Singh A."/>
            <person name="Wilkins M.J."/>
            <person name="Karaoz U."/>
            <person name="Brodie E.L."/>
            <person name="Williams K.H."/>
            <person name="Hubbard S.S."/>
            <person name="Banfield J.F."/>
        </authorList>
    </citation>
    <scope>NUCLEOTIDE SEQUENCE [LARGE SCALE GENOMIC DNA]</scope>
</reference>
<dbReference type="STRING" id="1798540.A3B74_04500"/>
<dbReference type="InterPro" id="IPR036788">
    <property type="entry name" value="T_IF-3_C_sf"/>
</dbReference>
<comment type="subunit">
    <text evidence="5">Monomer.</text>
</comment>
<keyword evidence="3 5" id="KW-0648">Protein biosynthesis</keyword>
<protein>
    <recommendedName>
        <fullName evidence="4 5">Translation initiation factor IF-3</fullName>
    </recommendedName>
</protein>
<dbReference type="Proteomes" id="UP000177165">
    <property type="component" value="Unassembled WGS sequence"/>
</dbReference>
<dbReference type="Pfam" id="PF00707">
    <property type="entry name" value="IF3_C"/>
    <property type="match status" value="1"/>
</dbReference>
<feature type="domain" description="Translation initiation factor 3 C-terminal" evidence="6">
    <location>
        <begin position="96"/>
        <end position="159"/>
    </location>
</feature>
<dbReference type="Pfam" id="PF05198">
    <property type="entry name" value="IF3_N"/>
    <property type="match status" value="1"/>
</dbReference>